<evidence type="ECO:0000313" key="13">
    <source>
        <dbReference type="Proteomes" id="UP000753256"/>
    </source>
</evidence>
<dbReference type="GO" id="GO:0016616">
    <property type="term" value="F:oxidoreductase activity, acting on the CH-OH group of donors, NAD or NADP as acceptor"/>
    <property type="evidence" value="ECO:0007669"/>
    <property type="project" value="TreeGrafter"/>
</dbReference>
<reference evidence="12" key="2">
    <citation type="submission" date="2021-09" db="EMBL/GenBank/DDBJ databases">
        <authorList>
            <person name="Gilroy R."/>
        </authorList>
    </citation>
    <scope>NUCLEOTIDE SEQUENCE</scope>
    <source>
        <strain evidence="12">ChiHjej13B12-9602</strain>
    </source>
</reference>
<evidence type="ECO:0000256" key="7">
    <source>
        <dbReference type="ARBA" id="ARBA00052497"/>
    </source>
</evidence>
<comment type="catalytic activity">
    <reaction evidence="8">
        <text>3-oxo-5beta-cholan-24-oate + NADH + H(+) = isolithocholate + NAD(+)</text>
        <dbReference type="Rhea" id="RHEA:47508"/>
        <dbReference type="ChEBI" id="CHEBI:11867"/>
        <dbReference type="ChEBI" id="CHEBI:15378"/>
        <dbReference type="ChEBI" id="CHEBI:57540"/>
        <dbReference type="ChEBI" id="CHEBI:57945"/>
        <dbReference type="ChEBI" id="CHEBI:87728"/>
        <dbReference type="EC" id="1.1.1.391"/>
    </reaction>
    <physiologicalReaction direction="left-to-right" evidence="8">
        <dbReference type="Rhea" id="RHEA:47509"/>
    </physiologicalReaction>
</comment>
<keyword evidence="4" id="KW-0753">Steroid metabolism</keyword>
<evidence type="ECO:0000256" key="9">
    <source>
        <dbReference type="ARBA" id="ARBA00067031"/>
    </source>
</evidence>
<comment type="catalytic activity">
    <reaction evidence="6">
        <text>3-oxochenodeoxycholate + NADH + H(+) = isochenodeoxycholate + NAD(+)</text>
        <dbReference type="Rhea" id="RHEA:47516"/>
        <dbReference type="ChEBI" id="CHEBI:15378"/>
        <dbReference type="ChEBI" id="CHEBI:57540"/>
        <dbReference type="ChEBI" id="CHEBI:57945"/>
        <dbReference type="ChEBI" id="CHEBI:87730"/>
        <dbReference type="ChEBI" id="CHEBI:87731"/>
    </reaction>
    <physiologicalReaction direction="left-to-right" evidence="6">
        <dbReference type="Rhea" id="RHEA:47517"/>
    </physiologicalReaction>
</comment>
<evidence type="ECO:0000256" key="10">
    <source>
        <dbReference type="ARBA" id="ARBA00081284"/>
    </source>
</evidence>
<reference evidence="12" key="1">
    <citation type="journal article" date="2021" name="PeerJ">
        <title>Extensive microbial diversity within the chicken gut microbiome revealed by metagenomics and culture.</title>
        <authorList>
            <person name="Gilroy R."/>
            <person name="Ravi A."/>
            <person name="Getino M."/>
            <person name="Pursley I."/>
            <person name="Horton D.L."/>
            <person name="Alikhan N.F."/>
            <person name="Baker D."/>
            <person name="Gharbi K."/>
            <person name="Hall N."/>
            <person name="Watson M."/>
            <person name="Adriaenssens E.M."/>
            <person name="Foster-Nyarko E."/>
            <person name="Jarju S."/>
            <person name="Secka A."/>
            <person name="Antonio M."/>
            <person name="Oren A."/>
            <person name="Chaudhuri R.R."/>
            <person name="La Ragione R."/>
            <person name="Hildebrand F."/>
            <person name="Pallen M.J."/>
        </authorList>
    </citation>
    <scope>NUCLEOTIDE SEQUENCE</scope>
    <source>
        <strain evidence="12">ChiHjej13B12-9602</strain>
    </source>
</reference>
<evidence type="ECO:0000256" key="2">
    <source>
        <dbReference type="ARBA" id="ARBA00023002"/>
    </source>
</evidence>
<comment type="caution">
    <text evidence="12">The sequence shown here is derived from an EMBL/GenBank/DDBJ whole genome shotgun (WGS) entry which is preliminary data.</text>
</comment>
<dbReference type="RefSeq" id="WP_273188328.1">
    <property type="nucleotide sequence ID" value="NZ_DYUZ01000002.1"/>
</dbReference>
<comment type="similarity">
    <text evidence="1 11">Belongs to the short-chain dehydrogenases/reductases (SDR) family.</text>
</comment>
<dbReference type="GO" id="GO:0006633">
    <property type="term" value="P:fatty acid biosynthetic process"/>
    <property type="evidence" value="ECO:0007669"/>
    <property type="project" value="TreeGrafter"/>
</dbReference>
<evidence type="ECO:0000256" key="5">
    <source>
        <dbReference type="ARBA" id="ARBA00050257"/>
    </source>
</evidence>
<dbReference type="EMBL" id="DYUZ01000002">
    <property type="protein sequence ID" value="HJG36253.1"/>
    <property type="molecule type" value="Genomic_DNA"/>
</dbReference>
<dbReference type="AlphaFoldDB" id="A0A921ISD0"/>
<dbReference type="InterPro" id="IPR002347">
    <property type="entry name" value="SDR_fam"/>
</dbReference>
<dbReference type="PANTHER" id="PTHR42760">
    <property type="entry name" value="SHORT-CHAIN DEHYDROGENASES/REDUCTASES FAMILY MEMBER"/>
    <property type="match status" value="1"/>
</dbReference>
<keyword evidence="2 12" id="KW-0560">Oxidoreductase</keyword>
<comment type="catalytic activity">
    <reaction evidence="5">
        <text>12alpha-hydroxy-3-oxo-5beta-cholan-24-oate + NADH + H(+) = isodeoxycholate + NAD(+)</text>
        <dbReference type="Rhea" id="RHEA:47492"/>
        <dbReference type="ChEBI" id="CHEBI:15378"/>
        <dbReference type="ChEBI" id="CHEBI:57540"/>
        <dbReference type="ChEBI" id="CHEBI:57945"/>
        <dbReference type="ChEBI" id="CHEBI:87733"/>
        <dbReference type="ChEBI" id="CHEBI:87734"/>
    </reaction>
    <physiologicalReaction direction="left-to-right" evidence="5">
        <dbReference type="Rhea" id="RHEA:47493"/>
    </physiologicalReaction>
</comment>
<dbReference type="EC" id="1.1.1.391" evidence="9"/>
<keyword evidence="3" id="KW-0443">Lipid metabolism</keyword>
<evidence type="ECO:0000256" key="4">
    <source>
        <dbReference type="ARBA" id="ARBA00023221"/>
    </source>
</evidence>
<dbReference type="Pfam" id="PF00106">
    <property type="entry name" value="adh_short"/>
    <property type="match status" value="1"/>
</dbReference>
<dbReference type="PRINTS" id="PR00081">
    <property type="entry name" value="GDHRDH"/>
</dbReference>
<name>A0A921ISD0_9ACTN</name>
<evidence type="ECO:0000313" key="12">
    <source>
        <dbReference type="EMBL" id="HJG36253.1"/>
    </source>
</evidence>
<dbReference type="FunFam" id="3.40.50.720:FF:000084">
    <property type="entry name" value="Short-chain dehydrogenase reductase"/>
    <property type="match status" value="1"/>
</dbReference>
<proteinExistence type="inferred from homology"/>
<evidence type="ECO:0000256" key="3">
    <source>
        <dbReference type="ARBA" id="ARBA00023098"/>
    </source>
</evidence>
<dbReference type="PANTHER" id="PTHR42760:SF133">
    <property type="entry name" value="3-OXOACYL-[ACYL-CARRIER-PROTEIN] REDUCTASE"/>
    <property type="match status" value="1"/>
</dbReference>
<organism evidence="12 13">
    <name type="scientific">Enorma phocaeensis</name>
    <dbReference type="NCBI Taxonomy" id="1871019"/>
    <lineage>
        <taxon>Bacteria</taxon>
        <taxon>Bacillati</taxon>
        <taxon>Actinomycetota</taxon>
        <taxon>Coriobacteriia</taxon>
        <taxon>Coriobacteriales</taxon>
        <taxon>Coriobacteriaceae</taxon>
        <taxon>Enorma</taxon>
    </lineage>
</organism>
<dbReference type="SUPFAM" id="SSF51735">
    <property type="entry name" value="NAD(P)-binding Rossmann-fold domains"/>
    <property type="match status" value="1"/>
</dbReference>
<dbReference type="Proteomes" id="UP000753256">
    <property type="component" value="Unassembled WGS sequence"/>
</dbReference>
<evidence type="ECO:0000256" key="8">
    <source>
        <dbReference type="ARBA" id="ARBA00052953"/>
    </source>
</evidence>
<evidence type="ECO:0000256" key="1">
    <source>
        <dbReference type="ARBA" id="ARBA00006484"/>
    </source>
</evidence>
<evidence type="ECO:0000256" key="11">
    <source>
        <dbReference type="RuleBase" id="RU000363"/>
    </source>
</evidence>
<gene>
    <name evidence="12" type="ORF">K8V70_00075</name>
</gene>
<dbReference type="Gene3D" id="3.40.50.720">
    <property type="entry name" value="NAD(P)-binding Rossmann-like Domain"/>
    <property type="match status" value="1"/>
</dbReference>
<dbReference type="PRINTS" id="PR00080">
    <property type="entry name" value="SDRFAMILY"/>
</dbReference>
<accession>A0A921ISD0</accession>
<dbReference type="GO" id="GO:0048038">
    <property type="term" value="F:quinone binding"/>
    <property type="evidence" value="ECO:0007669"/>
    <property type="project" value="TreeGrafter"/>
</dbReference>
<evidence type="ECO:0000256" key="6">
    <source>
        <dbReference type="ARBA" id="ARBA00050953"/>
    </source>
</evidence>
<dbReference type="NCBIfam" id="NF005559">
    <property type="entry name" value="PRK07231.1"/>
    <property type="match status" value="1"/>
</dbReference>
<comment type="catalytic activity">
    <reaction evidence="7">
        <text>7alpha,12alpha-dihydroxy-3-oxo-5beta-cholan-24-oate + NADH + H(+) = isocholate + NAD(+)</text>
        <dbReference type="Rhea" id="RHEA:47512"/>
        <dbReference type="ChEBI" id="CHEBI:15378"/>
        <dbReference type="ChEBI" id="CHEBI:57540"/>
        <dbReference type="ChEBI" id="CHEBI:57945"/>
        <dbReference type="ChEBI" id="CHEBI:87735"/>
        <dbReference type="ChEBI" id="CHEBI:87736"/>
    </reaction>
    <physiologicalReaction direction="left-to-right" evidence="7">
        <dbReference type="Rhea" id="RHEA:47513"/>
    </physiologicalReaction>
</comment>
<dbReference type="GO" id="GO:0008202">
    <property type="term" value="P:steroid metabolic process"/>
    <property type="evidence" value="ECO:0007669"/>
    <property type="project" value="UniProtKB-KW"/>
</dbReference>
<dbReference type="InterPro" id="IPR036291">
    <property type="entry name" value="NAD(P)-bd_dom_sf"/>
</dbReference>
<sequence>MKDCFDLTGRVALITGASSGLGAQFARALASRGADVVLLARRKEKLEGVAEEVRALGVRALPVQCDVTSREQQQAAVDAAIAEFGKIDILINNAGTCDVMPTVDLTEESWHFVTDVNLEAVVFMTKYVAKHMIEAGYGRIINIGSMYGLRASVTGPIPGYWASKGAMPQLTRGWANEFAPYGISVNCIAPGFFLTELMPGTDDDYTELVNGLIPMKRMGHAEEMDGLVTLLASDGASYLTGQTIAIDGGKCAI</sequence>
<protein>
    <recommendedName>
        <fullName evidence="9">3beta-hydroxycholanate 3-dehydrogenase (NAD(+))</fullName>
        <ecNumber evidence="9">1.1.1.391</ecNumber>
    </recommendedName>
    <alternativeName>
        <fullName evidence="10">NAD-dependent bile acid 3beta-dehydrogenase</fullName>
    </alternativeName>
</protein>